<dbReference type="Pfam" id="PF07261">
    <property type="entry name" value="DnaB_2"/>
    <property type="match status" value="1"/>
</dbReference>
<accession>A0AA46TWJ1</accession>
<dbReference type="Gene3D" id="1.10.10.630">
    <property type="entry name" value="DnaD domain-like"/>
    <property type="match status" value="1"/>
</dbReference>
<evidence type="ECO:0000256" key="2">
    <source>
        <dbReference type="SAM" id="MobiDB-lite"/>
    </source>
</evidence>
<dbReference type="SUPFAM" id="SSF158499">
    <property type="entry name" value="DnaD domain-like"/>
    <property type="match status" value="1"/>
</dbReference>
<feature type="compositionally biased region" description="Basic and acidic residues" evidence="2">
    <location>
        <begin position="156"/>
        <end position="173"/>
    </location>
</feature>
<dbReference type="Proteomes" id="UP001164042">
    <property type="component" value="Chromosome"/>
</dbReference>
<proteinExistence type="inferred from homology"/>
<evidence type="ECO:0000313" key="5">
    <source>
        <dbReference type="EMBL" id="UYT10698.1"/>
    </source>
</evidence>
<dbReference type="NCBIfam" id="TIGR01446">
    <property type="entry name" value="DnaD_dom"/>
    <property type="match status" value="1"/>
</dbReference>
<dbReference type="AlphaFoldDB" id="A0AA46TWJ1"/>
<feature type="compositionally biased region" description="Low complexity" evidence="2">
    <location>
        <begin position="133"/>
        <end position="149"/>
    </location>
</feature>
<evidence type="ECO:0000259" key="4">
    <source>
        <dbReference type="Pfam" id="PF14297"/>
    </source>
</evidence>
<dbReference type="InterPro" id="IPR006343">
    <property type="entry name" value="DnaB/C_C"/>
</dbReference>
<dbReference type="InterPro" id="IPR034829">
    <property type="entry name" value="DnaD-like_sf"/>
</dbReference>
<dbReference type="Pfam" id="PF14297">
    <property type="entry name" value="Lin1244_N"/>
    <property type="match status" value="1"/>
</dbReference>
<sequence length="308" mass="35374">MARPLKQGLDYFPLDINFLKDIKIRKIKRACGPATVEVLLCLLCNIYQDTGYYFDWDEDTIFLVADEVGIEESLVKEIVNKAVQVGFFNKEKFEKYNILTSRGIQSRYQEAAKKRKKIVISDIYLIKEEFPENKPSNNSNSESDNPINSHDNQQSKVKESKVNKSKENSSSDDSNFDRLIKFYEGNFGSISPLIYDDLKYSVLDYGFDLTLEAMKRAVRQSKTFKSALNILSYWDKNGVKTLEDAMAESAAFERNKSKSPNIKSQPRAGKKVPDWSDEAKLIRAGIDTTEMSQNEMYRLVREKGLINE</sequence>
<feature type="domain" description="Lin1244/Lin1753-like N-terminal" evidence="4">
    <location>
        <begin position="11"/>
        <end position="104"/>
    </location>
</feature>
<evidence type="ECO:0000259" key="3">
    <source>
        <dbReference type="Pfam" id="PF07261"/>
    </source>
</evidence>
<feature type="region of interest" description="Disordered" evidence="2">
    <location>
        <begin position="131"/>
        <end position="173"/>
    </location>
</feature>
<evidence type="ECO:0000256" key="1">
    <source>
        <dbReference type="ARBA" id="ARBA00093462"/>
    </source>
</evidence>
<dbReference type="PANTHER" id="PTHR39196:SF1">
    <property type="entry name" value="PRIMOSOME, DNAD SUBUNIT"/>
    <property type="match status" value="1"/>
</dbReference>
<dbReference type="RefSeq" id="WP_264308405.1">
    <property type="nucleotide sequence ID" value="NZ_CP109635.1"/>
</dbReference>
<comment type="similarity">
    <text evidence="1">Belongs to the DnaB/DnaD family.</text>
</comment>
<gene>
    <name evidence="5" type="ORF">OF801_01795</name>
</gene>
<organism evidence="5 6">
    <name type="scientific">Lactococcus garvieae</name>
    <dbReference type="NCBI Taxonomy" id="1363"/>
    <lineage>
        <taxon>Bacteria</taxon>
        <taxon>Bacillati</taxon>
        <taxon>Bacillota</taxon>
        <taxon>Bacilli</taxon>
        <taxon>Lactobacillales</taxon>
        <taxon>Streptococcaceae</taxon>
        <taxon>Lactococcus</taxon>
    </lineage>
</organism>
<dbReference type="EMBL" id="CP109635">
    <property type="protein sequence ID" value="UYT10698.1"/>
    <property type="molecule type" value="Genomic_DNA"/>
</dbReference>
<name>A0AA46TWJ1_9LACT</name>
<protein>
    <submittedName>
        <fullName evidence="5">DUF4373 domain-containing protein</fullName>
    </submittedName>
</protein>
<dbReference type="InterPro" id="IPR025400">
    <property type="entry name" value="Lin1244/Lin1753-like_N"/>
</dbReference>
<evidence type="ECO:0000313" key="6">
    <source>
        <dbReference type="Proteomes" id="UP001164042"/>
    </source>
</evidence>
<reference evidence="5" key="1">
    <citation type="submission" date="2022-10" db="EMBL/GenBank/DDBJ databases">
        <title>Genome assembly of Lactococcus garvieae isolates from cricket gut.</title>
        <authorList>
            <person name="Luecke A.R."/>
            <person name="Brown A.M.V."/>
            <person name="Wakeman C.A."/>
        </authorList>
    </citation>
    <scope>NUCLEOTIDE SEQUENCE</scope>
    <source>
        <strain evidence="5">Alexii-11_2</strain>
    </source>
</reference>
<dbReference type="PANTHER" id="PTHR39196">
    <property type="entry name" value="PRIMOSOME, DNAD SUBUNIT"/>
    <property type="match status" value="1"/>
</dbReference>
<feature type="domain" description="DnaB/C C-terminal" evidence="3">
    <location>
        <begin position="180"/>
        <end position="248"/>
    </location>
</feature>